<gene>
    <name evidence="14" type="ORF">HOP12_13305</name>
</gene>
<dbReference type="InterPro" id="IPR005467">
    <property type="entry name" value="His_kinase_dom"/>
</dbReference>
<evidence type="ECO:0000256" key="7">
    <source>
        <dbReference type="ARBA" id="ARBA00022777"/>
    </source>
</evidence>
<dbReference type="Gene3D" id="6.10.340.10">
    <property type="match status" value="1"/>
</dbReference>
<dbReference type="Pfam" id="PF00672">
    <property type="entry name" value="HAMP"/>
    <property type="match status" value="1"/>
</dbReference>
<dbReference type="AlphaFoldDB" id="A0A849T1E1"/>
<comment type="caution">
    <text evidence="14">The sequence shown here is derived from an EMBL/GenBank/DDBJ whole genome shotgun (WGS) entry which is preliminary data.</text>
</comment>
<keyword evidence="5" id="KW-0808">Transferase</keyword>
<dbReference type="PANTHER" id="PTHR45436:SF5">
    <property type="entry name" value="SENSOR HISTIDINE KINASE TRCS"/>
    <property type="match status" value="1"/>
</dbReference>
<name>A0A849T1E1_UNCEI</name>
<dbReference type="PRINTS" id="PR00344">
    <property type="entry name" value="BCTRLSENSOR"/>
</dbReference>
<dbReference type="GO" id="GO:0016020">
    <property type="term" value="C:membrane"/>
    <property type="evidence" value="ECO:0007669"/>
    <property type="project" value="UniProtKB-SubCell"/>
</dbReference>
<evidence type="ECO:0000256" key="1">
    <source>
        <dbReference type="ARBA" id="ARBA00000085"/>
    </source>
</evidence>
<dbReference type="PROSITE" id="PS50109">
    <property type="entry name" value="HIS_KIN"/>
    <property type="match status" value="1"/>
</dbReference>
<dbReference type="InterPro" id="IPR050428">
    <property type="entry name" value="TCS_sensor_his_kinase"/>
</dbReference>
<keyword evidence="8 11" id="KW-1133">Transmembrane helix</keyword>
<evidence type="ECO:0000256" key="10">
    <source>
        <dbReference type="ARBA" id="ARBA00023136"/>
    </source>
</evidence>
<dbReference type="InterPro" id="IPR003660">
    <property type="entry name" value="HAMP_dom"/>
</dbReference>
<dbReference type="InterPro" id="IPR003594">
    <property type="entry name" value="HATPase_dom"/>
</dbReference>
<comment type="subcellular location">
    <subcellularLocation>
        <location evidence="2">Membrane</location>
    </subcellularLocation>
</comment>
<reference evidence="14 15" key="1">
    <citation type="submission" date="2020-04" db="EMBL/GenBank/DDBJ databases">
        <title>Metagenomic profiling of ammonia- and methane-oxidizing microorganisms in a Dutch drinking water treatment plant.</title>
        <authorList>
            <person name="Poghosyan L."/>
            <person name="Leucker S."/>
        </authorList>
    </citation>
    <scope>NUCLEOTIDE SEQUENCE [LARGE SCALE GENOMIC DNA]</scope>
    <source>
        <strain evidence="14">S-RSF-IL-03</strain>
    </source>
</reference>
<evidence type="ECO:0000256" key="11">
    <source>
        <dbReference type="SAM" id="Phobius"/>
    </source>
</evidence>
<evidence type="ECO:0000259" key="13">
    <source>
        <dbReference type="PROSITE" id="PS50885"/>
    </source>
</evidence>
<keyword evidence="6 11" id="KW-0812">Transmembrane</keyword>
<dbReference type="EC" id="2.7.13.3" evidence="3"/>
<dbReference type="InterPro" id="IPR036890">
    <property type="entry name" value="HATPase_C_sf"/>
</dbReference>
<evidence type="ECO:0000256" key="3">
    <source>
        <dbReference type="ARBA" id="ARBA00012438"/>
    </source>
</evidence>
<dbReference type="Pfam" id="PF02518">
    <property type="entry name" value="HATPase_c"/>
    <property type="match status" value="1"/>
</dbReference>
<keyword evidence="10 11" id="KW-0472">Membrane</keyword>
<keyword evidence="4" id="KW-0597">Phosphoprotein</keyword>
<organism evidence="14 15">
    <name type="scientific">Eiseniibacteriota bacterium</name>
    <dbReference type="NCBI Taxonomy" id="2212470"/>
    <lineage>
        <taxon>Bacteria</taxon>
        <taxon>Candidatus Eiseniibacteriota</taxon>
    </lineage>
</organism>
<dbReference type="InterPro" id="IPR004358">
    <property type="entry name" value="Sig_transdc_His_kin-like_C"/>
</dbReference>
<sequence>THAAAHQVSLLASRAAAEGGASAIRDDRALRALFDAANAGDPTIFDLAVFDAQGLALAHSDTARIGETYPVRPRLAELQSGTTVNKALRLLGTPRTYEEVLTLRAGPRPFGDVRVGVSTTLLRAQLIASLRTGLWVAALSTVAAMLLALLLAQILAARVKAIERGLERFRKGEFGYRLAVEGKDEIALLASSINALGERLESARNRASDGEAARDELLAATGHLSVWAKVASGLAHEMADPLNAAALHLGHLKRKLKEPHTEAGRHLRVLEEELKRLEGVVLGFRRFAMLGEVQNGWFDLRELLDEIARRAREDRVDPRIEVRIEHDGTPSRFWGDRALLRQAIANLVGNAEQAMPGGGTITVRGARSGSGISVVVADEGVGIPADLQARVFDLYFSTRAEGSGIGLAVVQQVIALHGGKVSLRSTPGEGTEIRIELPVRQPERVEVA</sequence>
<proteinExistence type="predicted"/>
<evidence type="ECO:0000256" key="2">
    <source>
        <dbReference type="ARBA" id="ARBA00004370"/>
    </source>
</evidence>
<accession>A0A849T1E1</accession>
<feature type="domain" description="Histidine kinase" evidence="12">
    <location>
        <begin position="233"/>
        <end position="441"/>
    </location>
</feature>
<feature type="domain" description="HAMP" evidence="13">
    <location>
        <begin position="153"/>
        <end position="205"/>
    </location>
</feature>
<dbReference type="EMBL" id="JABFRW010000174">
    <property type="protein sequence ID" value="NOT35119.1"/>
    <property type="molecule type" value="Genomic_DNA"/>
</dbReference>
<evidence type="ECO:0000313" key="14">
    <source>
        <dbReference type="EMBL" id="NOT35119.1"/>
    </source>
</evidence>
<dbReference type="PANTHER" id="PTHR45436">
    <property type="entry name" value="SENSOR HISTIDINE KINASE YKOH"/>
    <property type="match status" value="1"/>
</dbReference>
<evidence type="ECO:0000256" key="8">
    <source>
        <dbReference type="ARBA" id="ARBA00022989"/>
    </source>
</evidence>
<dbReference type="SUPFAM" id="SSF55874">
    <property type="entry name" value="ATPase domain of HSP90 chaperone/DNA topoisomerase II/histidine kinase"/>
    <property type="match status" value="1"/>
</dbReference>
<dbReference type="PROSITE" id="PS50885">
    <property type="entry name" value="HAMP"/>
    <property type="match status" value="1"/>
</dbReference>
<evidence type="ECO:0000313" key="15">
    <source>
        <dbReference type="Proteomes" id="UP000580839"/>
    </source>
</evidence>
<dbReference type="CDD" id="cd06225">
    <property type="entry name" value="HAMP"/>
    <property type="match status" value="1"/>
</dbReference>
<evidence type="ECO:0000256" key="9">
    <source>
        <dbReference type="ARBA" id="ARBA00023012"/>
    </source>
</evidence>
<comment type="catalytic activity">
    <reaction evidence="1">
        <text>ATP + protein L-histidine = ADP + protein N-phospho-L-histidine.</text>
        <dbReference type="EC" id="2.7.13.3"/>
    </reaction>
</comment>
<dbReference type="SMART" id="SM00387">
    <property type="entry name" value="HATPase_c"/>
    <property type="match status" value="1"/>
</dbReference>
<evidence type="ECO:0000256" key="4">
    <source>
        <dbReference type="ARBA" id="ARBA00022553"/>
    </source>
</evidence>
<feature type="transmembrane region" description="Helical" evidence="11">
    <location>
        <begin position="133"/>
        <end position="156"/>
    </location>
</feature>
<dbReference type="Gene3D" id="3.30.565.10">
    <property type="entry name" value="Histidine kinase-like ATPase, C-terminal domain"/>
    <property type="match status" value="1"/>
</dbReference>
<dbReference type="SMART" id="SM00304">
    <property type="entry name" value="HAMP"/>
    <property type="match status" value="1"/>
</dbReference>
<evidence type="ECO:0000256" key="5">
    <source>
        <dbReference type="ARBA" id="ARBA00022679"/>
    </source>
</evidence>
<keyword evidence="7" id="KW-0418">Kinase</keyword>
<dbReference type="Gene3D" id="1.10.287.130">
    <property type="match status" value="1"/>
</dbReference>
<dbReference type="GO" id="GO:0004673">
    <property type="term" value="F:protein histidine kinase activity"/>
    <property type="evidence" value="ECO:0007669"/>
    <property type="project" value="UniProtKB-EC"/>
</dbReference>
<dbReference type="GO" id="GO:0000160">
    <property type="term" value="P:phosphorelay signal transduction system"/>
    <property type="evidence" value="ECO:0007669"/>
    <property type="project" value="UniProtKB-KW"/>
</dbReference>
<protein>
    <recommendedName>
        <fullName evidence="3">histidine kinase</fullName>
        <ecNumber evidence="3">2.7.13.3</ecNumber>
    </recommendedName>
</protein>
<evidence type="ECO:0000259" key="12">
    <source>
        <dbReference type="PROSITE" id="PS50109"/>
    </source>
</evidence>
<dbReference type="Proteomes" id="UP000580839">
    <property type="component" value="Unassembled WGS sequence"/>
</dbReference>
<keyword evidence="9" id="KW-0902">Two-component regulatory system</keyword>
<feature type="non-terminal residue" evidence="14">
    <location>
        <position position="1"/>
    </location>
</feature>
<evidence type="ECO:0000256" key="6">
    <source>
        <dbReference type="ARBA" id="ARBA00022692"/>
    </source>
</evidence>